<evidence type="ECO:0000256" key="3">
    <source>
        <dbReference type="ARBA" id="ARBA00022692"/>
    </source>
</evidence>
<dbReference type="OrthoDB" id="5024156at2"/>
<feature type="transmembrane region" description="Helical" evidence="6">
    <location>
        <begin position="118"/>
        <end position="139"/>
    </location>
</feature>
<dbReference type="EMBL" id="PGFF01000001">
    <property type="protein sequence ID" value="PJJ72809.1"/>
    <property type="molecule type" value="Genomic_DNA"/>
</dbReference>
<keyword evidence="3 6" id="KW-0812">Transmembrane</keyword>
<sequence>MHAHPAAPGALTALLVGLAAVAVVAYLAAAVRSTRSGRGWPVVRSACWVGGCAALAAPALLGASGSPGGFVEHMREHVLVGMVAPTLLALARPATLALRTLSPVPARRLARVLGSRPVAVVAHPVVAGALTAVPLWLLYTTPLGTIVLSDAVLHTLLLGHFVAAGYLLAGSTLELEPTRHPHPALLRGAVLVATAAAHAALAKWIAVHPPAGVAPGEALEGARLMWTVGDGVELVLLAVFFVRWTRSRARVRALTA</sequence>
<feature type="transmembrane region" description="Helical" evidence="6">
    <location>
        <begin position="6"/>
        <end position="30"/>
    </location>
</feature>
<evidence type="ECO:0000256" key="1">
    <source>
        <dbReference type="ARBA" id="ARBA00004651"/>
    </source>
</evidence>
<name>A0A2M9CLP8_9MICO</name>
<keyword evidence="5 6" id="KW-0472">Membrane</keyword>
<feature type="transmembrane region" description="Helical" evidence="6">
    <location>
        <begin position="151"/>
        <end position="173"/>
    </location>
</feature>
<keyword evidence="4 6" id="KW-1133">Transmembrane helix</keyword>
<evidence type="ECO:0000256" key="4">
    <source>
        <dbReference type="ARBA" id="ARBA00022989"/>
    </source>
</evidence>
<evidence type="ECO:0000313" key="7">
    <source>
        <dbReference type="EMBL" id="PJJ72809.1"/>
    </source>
</evidence>
<organism evidence="7 8">
    <name type="scientific">Diaminobutyricimonas aerilata</name>
    <dbReference type="NCBI Taxonomy" id="1162967"/>
    <lineage>
        <taxon>Bacteria</taxon>
        <taxon>Bacillati</taxon>
        <taxon>Actinomycetota</taxon>
        <taxon>Actinomycetes</taxon>
        <taxon>Micrococcales</taxon>
        <taxon>Microbacteriaceae</taxon>
        <taxon>Diaminobutyricimonas</taxon>
    </lineage>
</organism>
<feature type="transmembrane region" description="Helical" evidence="6">
    <location>
        <begin position="77"/>
        <end position="98"/>
    </location>
</feature>
<evidence type="ECO:0000256" key="2">
    <source>
        <dbReference type="ARBA" id="ARBA00022475"/>
    </source>
</evidence>
<dbReference type="InterPro" id="IPR019108">
    <property type="entry name" value="Caa3_assmbl_CtaG-rel"/>
</dbReference>
<evidence type="ECO:0000313" key="8">
    <source>
        <dbReference type="Proteomes" id="UP000228758"/>
    </source>
</evidence>
<keyword evidence="8" id="KW-1185">Reference proteome</keyword>
<protein>
    <submittedName>
        <fullName evidence="7">Putative membrane protein</fullName>
    </submittedName>
</protein>
<dbReference type="AlphaFoldDB" id="A0A2M9CLP8"/>
<feature type="transmembrane region" description="Helical" evidence="6">
    <location>
        <begin position="224"/>
        <end position="242"/>
    </location>
</feature>
<evidence type="ECO:0000256" key="6">
    <source>
        <dbReference type="SAM" id="Phobius"/>
    </source>
</evidence>
<dbReference type="Proteomes" id="UP000228758">
    <property type="component" value="Unassembled WGS sequence"/>
</dbReference>
<feature type="transmembrane region" description="Helical" evidence="6">
    <location>
        <begin position="42"/>
        <end position="65"/>
    </location>
</feature>
<comment type="subcellular location">
    <subcellularLocation>
        <location evidence="1">Cell membrane</location>
        <topology evidence="1">Multi-pass membrane protein</topology>
    </subcellularLocation>
</comment>
<dbReference type="GO" id="GO:0005886">
    <property type="term" value="C:plasma membrane"/>
    <property type="evidence" value="ECO:0007669"/>
    <property type="project" value="UniProtKB-SubCell"/>
</dbReference>
<proteinExistence type="predicted"/>
<reference evidence="7 8" key="1">
    <citation type="submission" date="2017-11" db="EMBL/GenBank/DDBJ databases">
        <title>Genomic Encyclopedia of Archaeal and Bacterial Type Strains, Phase II (KMG-II): From Individual Species to Whole Genera.</title>
        <authorList>
            <person name="Goeker M."/>
        </authorList>
    </citation>
    <scope>NUCLEOTIDE SEQUENCE [LARGE SCALE GENOMIC DNA]</scope>
    <source>
        <strain evidence="7 8">DSM 27393</strain>
    </source>
</reference>
<dbReference type="Pfam" id="PF09678">
    <property type="entry name" value="Caa3_CtaG"/>
    <property type="match status" value="1"/>
</dbReference>
<comment type="caution">
    <text evidence="7">The sequence shown here is derived from an EMBL/GenBank/DDBJ whole genome shotgun (WGS) entry which is preliminary data.</text>
</comment>
<gene>
    <name evidence="7" type="ORF">CLV46_2386</name>
</gene>
<feature type="transmembrane region" description="Helical" evidence="6">
    <location>
        <begin position="185"/>
        <end position="204"/>
    </location>
</feature>
<keyword evidence="2" id="KW-1003">Cell membrane</keyword>
<evidence type="ECO:0000256" key="5">
    <source>
        <dbReference type="ARBA" id="ARBA00023136"/>
    </source>
</evidence>
<accession>A0A2M9CLP8</accession>
<dbReference type="RefSeq" id="WP_157802309.1">
    <property type="nucleotide sequence ID" value="NZ_PGFF01000001.1"/>
</dbReference>